<dbReference type="AlphaFoldDB" id="A0A7W7SFM8"/>
<keyword evidence="2" id="KW-1185">Reference proteome</keyword>
<evidence type="ECO:0000313" key="2">
    <source>
        <dbReference type="Proteomes" id="UP000573327"/>
    </source>
</evidence>
<dbReference type="Proteomes" id="UP000573327">
    <property type="component" value="Unassembled WGS sequence"/>
</dbReference>
<accession>A0A7W7SFM8</accession>
<reference evidence="1 2" key="1">
    <citation type="submission" date="2020-08" db="EMBL/GenBank/DDBJ databases">
        <title>Sequencing the genomes of 1000 actinobacteria strains.</title>
        <authorList>
            <person name="Klenk H.-P."/>
        </authorList>
    </citation>
    <scope>NUCLEOTIDE SEQUENCE [LARGE SCALE GENOMIC DNA]</scope>
    <source>
        <strain evidence="1 2">DSM 44786</strain>
    </source>
</reference>
<dbReference type="RefSeq" id="WP_184919998.1">
    <property type="nucleotide sequence ID" value="NZ_JACHJR010000001.1"/>
</dbReference>
<protein>
    <submittedName>
        <fullName evidence="1">Uncharacterized protein</fullName>
    </submittedName>
</protein>
<name>A0A7W7SFM8_9ACTN</name>
<dbReference type="EMBL" id="JACHJR010000001">
    <property type="protein sequence ID" value="MBB4949569.1"/>
    <property type="molecule type" value="Genomic_DNA"/>
</dbReference>
<organism evidence="1 2">
    <name type="scientific">Kitasatospora gansuensis</name>
    <dbReference type="NCBI Taxonomy" id="258050"/>
    <lineage>
        <taxon>Bacteria</taxon>
        <taxon>Bacillati</taxon>
        <taxon>Actinomycetota</taxon>
        <taxon>Actinomycetes</taxon>
        <taxon>Kitasatosporales</taxon>
        <taxon>Streptomycetaceae</taxon>
        <taxon>Kitasatospora</taxon>
    </lineage>
</organism>
<proteinExistence type="predicted"/>
<sequence length="291" mass="32088">MHDTTVGQLTSLALHRRKVTTSNGGNAPWLTITLPGGTEIWISDDHADITITPDKLTGLTAIHHFGDPYTNPDHSVTIHSRRLGDTTPADAIEALAHDVATYITHWSVTPAARHPERPIDEYGVMDLPSRWLRPGDVIVHTATGHASVITNIRHLGRSEYRRTARTITPPTGGSMTALPDTWWQFPTTLRPTGNTPVTVYAHRHLDPNSLPPIPYPPVPAHLADGDHIVHDGVIWERTDGFWFSQHHSSRPAPPVSDEAVRRWFTDDGYLRKGIPVHQPAHPAATARAVTA</sequence>
<gene>
    <name evidence="1" type="ORF">F4556_005104</name>
</gene>
<evidence type="ECO:0000313" key="1">
    <source>
        <dbReference type="EMBL" id="MBB4949569.1"/>
    </source>
</evidence>
<comment type="caution">
    <text evidence="1">The sequence shown here is derived from an EMBL/GenBank/DDBJ whole genome shotgun (WGS) entry which is preliminary data.</text>
</comment>